<sequence>MMPVLKITLINSMMSCNISHNPISLTITYVLEHKKIMDVLFKDKEKMGIRLSKFLSDDHCGNNERFSREYINTLIIIFDSKLVQSNDSLVRIDQVQFLNGGLIFNSIIVRGGAIFFQPSSNKDEKKFLEFPMHYEADKFVICNCQQRIILDLIDKKVRKKFSKSGYRLVGTDRGQRIQGCNLNRKLLAVFRQNLIYDSFID</sequence>
<evidence type="ECO:0000313" key="1">
    <source>
        <dbReference type="EMBL" id="CAD5111151.1"/>
    </source>
</evidence>
<name>A0A7I8V6J2_9ANNE</name>
<dbReference type="Proteomes" id="UP000549394">
    <property type="component" value="Unassembled WGS sequence"/>
</dbReference>
<keyword evidence="2" id="KW-1185">Reference proteome</keyword>
<protein>
    <submittedName>
        <fullName evidence="1">Uncharacterized protein</fullName>
    </submittedName>
</protein>
<comment type="caution">
    <text evidence="1">The sequence shown here is derived from an EMBL/GenBank/DDBJ whole genome shotgun (WGS) entry which is preliminary data.</text>
</comment>
<dbReference type="EMBL" id="CAJFCJ010000001">
    <property type="protein sequence ID" value="CAD5111151.1"/>
    <property type="molecule type" value="Genomic_DNA"/>
</dbReference>
<evidence type="ECO:0000313" key="2">
    <source>
        <dbReference type="Proteomes" id="UP000549394"/>
    </source>
</evidence>
<dbReference type="AlphaFoldDB" id="A0A7I8V6J2"/>
<proteinExistence type="predicted"/>
<reference evidence="1 2" key="1">
    <citation type="submission" date="2020-08" db="EMBL/GenBank/DDBJ databases">
        <authorList>
            <person name="Hejnol A."/>
        </authorList>
    </citation>
    <scope>NUCLEOTIDE SEQUENCE [LARGE SCALE GENOMIC DNA]</scope>
</reference>
<accession>A0A7I8V6J2</accession>
<gene>
    <name evidence="1" type="ORF">DGYR_LOCUS483</name>
</gene>
<organism evidence="1 2">
    <name type="scientific">Dimorphilus gyrociliatus</name>
    <dbReference type="NCBI Taxonomy" id="2664684"/>
    <lineage>
        <taxon>Eukaryota</taxon>
        <taxon>Metazoa</taxon>
        <taxon>Spiralia</taxon>
        <taxon>Lophotrochozoa</taxon>
        <taxon>Annelida</taxon>
        <taxon>Polychaeta</taxon>
        <taxon>Polychaeta incertae sedis</taxon>
        <taxon>Dinophilidae</taxon>
        <taxon>Dimorphilus</taxon>
    </lineage>
</organism>